<dbReference type="Gene3D" id="3.80.10.10">
    <property type="entry name" value="Ribonuclease Inhibitor"/>
    <property type="match status" value="1"/>
</dbReference>
<evidence type="ECO:0000313" key="1">
    <source>
        <dbReference type="EMBL" id="JAP94333.1"/>
    </source>
</evidence>
<dbReference type="InterPro" id="IPR026906">
    <property type="entry name" value="LRR_5"/>
</dbReference>
<dbReference type="Pfam" id="PF13306">
    <property type="entry name" value="LRR_5"/>
    <property type="match status" value="1"/>
</dbReference>
<gene>
    <name evidence="1" type="ORF">TPC1_13055</name>
</gene>
<dbReference type="InterPro" id="IPR032675">
    <property type="entry name" value="LRR_dom_sf"/>
</dbReference>
<sequence>PKCPNAEINKEKINYSIFDQKEFQLLQMLPNQNIINQLSFRNQVIFEQRFNKNTICALISHKLVVIQQSSFSNCPNLVYIKVPKCKIIESKAFYLSHIISYIDCRSSVNIGSEAFTGCVALNHINCYDVEEISPCAMSHMQALISVKFNKLKKLAKDTFKNCFGLQYVECPEIEAVDENCFSG</sequence>
<feature type="non-terminal residue" evidence="1">
    <location>
        <position position="1"/>
    </location>
</feature>
<dbReference type="SUPFAM" id="SSF52058">
    <property type="entry name" value="L domain-like"/>
    <property type="match status" value="1"/>
</dbReference>
<accession>A0A146KC37</accession>
<organism evidence="1">
    <name type="scientific">Trepomonas sp. PC1</name>
    <dbReference type="NCBI Taxonomy" id="1076344"/>
    <lineage>
        <taxon>Eukaryota</taxon>
        <taxon>Metamonada</taxon>
        <taxon>Diplomonadida</taxon>
        <taxon>Hexamitidae</taxon>
        <taxon>Hexamitinae</taxon>
        <taxon>Trepomonas</taxon>
    </lineage>
</organism>
<dbReference type="EMBL" id="GDID01002273">
    <property type="protein sequence ID" value="JAP94333.1"/>
    <property type="molecule type" value="Transcribed_RNA"/>
</dbReference>
<feature type="non-terminal residue" evidence="1">
    <location>
        <position position="183"/>
    </location>
</feature>
<proteinExistence type="predicted"/>
<reference evidence="1" key="1">
    <citation type="submission" date="2015-07" db="EMBL/GenBank/DDBJ databases">
        <title>Adaptation to a free-living lifestyle via gene acquisitions in the diplomonad Trepomonas sp. PC1.</title>
        <authorList>
            <person name="Xu F."/>
            <person name="Jerlstrom-Hultqvist J."/>
            <person name="Kolisko M."/>
            <person name="Simpson A.G.B."/>
            <person name="Roger A.J."/>
            <person name="Svard S.G."/>
            <person name="Andersson J.O."/>
        </authorList>
    </citation>
    <scope>NUCLEOTIDE SEQUENCE</scope>
    <source>
        <strain evidence="1">PC1</strain>
    </source>
</reference>
<protein>
    <submittedName>
        <fullName evidence="1">Leucine rich repeats-containing protein</fullName>
    </submittedName>
</protein>
<dbReference type="AlphaFoldDB" id="A0A146KC37"/>
<name>A0A146KC37_9EUKA</name>